<organism evidence="1 2">
    <name type="scientific">Anaerotruncus colihominis DSM 17241</name>
    <dbReference type="NCBI Taxonomy" id="445972"/>
    <lineage>
        <taxon>Bacteria</taxon>
        <taxon>Bacillati</taxon>
        <taxon>Bacillota</taxon>
        <taxon>Clostridia</taxon>
        <taxon>Eubacteriales</taxon>
        <taxon>Oscillospiraceae</taxon>
        <taxon>Anaerotruncus</taxon>
    </lineage>
</organism>
<reference evidence="1" key="1">
    <citation type="submission" date="2007-11" db="EMBL/GenBank/DDBJ databases">
        <authorList>
            <person name="Fulton L."/>
            <person name="Clifton S."/>
            <person name="Fulton B."/>
            <person name="Xu J."/>
            <person name="Minx P."/>
            <person name="Pepin K.H."/>
            <person name="Johnson M."/>
            <person name="Thiruvilangam P."/>
            <person name="Bhonagiri V."/>
            <person name="Nash W.E."/>
            <person name="Mardis E.R."/>
            <person name="Wilson R.K."/>
        </authorList>
    </citation>
    <scope>NUCLEOTIDE SEQUENCE [LARGE SCALE GENOMIC DNA]</scope>
    <source>
        <strain evidence="1">DSM 17241</strain>
    </source>
</reference>
<dbReference type="HOGENOM" id="CLU_3131637_0_0_9"/>
<reference evidence="1" key="2">
    <citation type="submission" date="2013-09" db="EMBL/GenBank/DDBJ databases">
        <title>Draft genome sequence of Anaerotruncus colihominis(DSM 17241).</title>
        <authorList>
            <person name="Sudarsanam P."/>
            <person name="Ley R."/>
            <person name="Guruge J."/>
            <person name="Turnbaugh P.J."/>
            <person name="Mahowald M."/>
            <person name="Liep D."/>
            <person name="Gordon J."/>
        </authorList>
    </citation>
    <scope>NUCLEOTIDE SEQUENCE</scope>
    <source>
        <strain evidence="1">DSM 17241</strain>
    </source>
</reference>
<protein>
    <submittedName>
        <fullName evidence="1">Uncharacterized protein</fullName>
    </submittedName>
</protein>
<proteinExistence type="predicted"/>
<gene>
    <name evidence="1" type="ORF">ANACOL_02190</name>
</gene>
<evidence type="ECO:0000313" key="2">
    <source>
        <dbReference type="Proteomes" id="UP000003803"/>
    </source>
</evidence>
<dbReference type="Proteomes" id="UP000003803">
    <property type="component" value="Unassembled WGS sequence"/>
</dbReference>
<comment type="caution">
    <text evidence="1">The sequence shown here is derived from an EMBL/GenBank/DDBJ whole genome shotgun (WGS) entry which is preliminary data.</text>
</comment>
<evidence type="ECO:0000313" key="1">
    <source>
        <dbReference type="EMBL" id="EDS11007.1"/>
    </source>
</evidence>
<keyword evidence="2" id="KW-1185">Reference proteome</keyword>
<sequence>MKIFKKRIDINDAVENWMLNEKKCGKLRGKRGRLFRLFSTLGKMWKSRM</sequence>
<dbReference type="EMBL" id="ABGD02000018">
    <property type="protein sequence ID" value="EDS11007.1"/>
    <property type="molecule type" value="Genomic_DNA"/>
</dbReference>
<name>B0PBN2_9FIRM</name>
<dbReference type="AlphaFoldDB" id="B0PBN2"/>
<accession>B0PBN2</accession>